<comment type="similarity">
    <text evidence="1">Belongs to the peptidase C40 family.</text>
</comment>
<keyword evidence="4" id="KW-0788">Thiol protease</keyword>
<proteinExistence type="inferred from homology"/>
<keyword evidence="8" id="KW-1185">Reference proteome</keyword>
<evidence type="ECO:0000256" key="3">
    <source>
        <dbReference type="ARBA" id="ARBA00022801"/>
    </source>
</evidence>
<evidence type="ECO:0000259" key="6">
    <source>
        <dbReference type="PROSITE" id="PS51935"/>
    </source>
</evidence>
<dbReference type="Proteomes" id="UP001334732">
    <property type="component" value="Chromosome"/>
</dbReference>
<gene>
    <name evidence="7" type="ORF">VA613_08315</name>
</gene>
<dbReference type="EMBL" id="CP141769">
    <property type="protein sequence ID" value="WRS38022.1"/>
    <property type="molecule type" value="Genomic_DNA"/>
</dbReference>
<feature type="domain" description="NlpC/P60" evidence="6">
    <location>
        <begin position="19"/>
        <end position="145"/>
    </location>
</feature>
<evidence type="ECO:0000256" key="1">
    <source>
        <dbReference type="ARBA" id="ARBA00007074"/>
    </source>
</evidence>
<dbReference type="PANTHER" id="PTHR47053">
    <property type="entry name" value="MUREIN DD-ENDOPEPTIDASE MEPH-RELATED"/>
    <property type="match status" value="1"/>
</dbReference>
<evidence type="ECO:0000256" key="5">
    <source>
        <dbReference type="SAM" id="SignalP"/>
    </source>
</evidence>
<evidence type="ECO:0000313" key="8">
    <source>
        <dbReference type="Proteomes" id="UP001334732"/>
    </source>
</evidence>
<dbReference type="PROSITE" id="PS51935">
    <property type="entry name" value="NLPC_P60"/>
    <property type="match status" value="1"/>
</dbReference>
<feature type="chain" id="PRO_5046999585" evidence="5">
    <location>
        <begin position="21"/>
        <end position="161"/>
    </location>
</feature>
<dbReference type="RefSeq" id="WP_324778635.1">
    <property type="nucleotide sequence ID" value="NZ_CP141769.1"/>
</dbReference>
<dbReference type="PANTHER" id="PTHR47053:SF1">
    <property type="entry name" value="MUREIN DD-ENDOPEPTIDASE MEPH-RELATED"/>
    <property type="match status" value="1"/>
</dbReference>
<keyword evidence="2" id="KW-0645">Protease</keyword>
<reference evidence="7 8" key="1">
    <citation type="submission" date="2023-12" db="EMBL/GenBank/DDBJ databases">
        <title>Thiobacillus sedimentum sp. nov., a chemolithoautotrophic sulfur-oxidizing bacterium isolated from freshwater sediment.</title>
        <authorList>
            <person name="Luo J."/>
            <person name="Dai C."/>
        </authorList>
    </citation>
    <scope>NUCLEOTIDE SEQUENCE [LARGE SCALE GENOMIC DNA]</scope>
    <source>
        <strain evidence="7 8">SCUT-2</strain>
    </source>
</reference>
<feature type="signal peptide" evidence="5">
    <location>
        <begin position="1"/>
        <end position="20"/>
    </location>
</feature>
<dbReference type="Pfam" id="PF00877">
    <property type="entry name" value="NLPC_P60"/>
    <property type="match status" value="1"/>
</dbReference>
<keyword evidence="3" id="KW-0378">Hydrolase</keyword>
<evidence type="ECO:0000256" key="2">
    <source>
        <dbReference type="ARBA" id="ARBA00022670"/>
    </source>
</evidence>
<keyword evidence="5" id="KW-0732">Signal</keyword>
<dbReference type="SUPFAM" id="SSF54001">
    <property type="entry name" value="Cysteine proteinases"/>
    <property type="match status" value="1"/>
</dbReference>
<name>A0ABZ1CIA2_9PROT</name>
<dbReference type="Gene3D" id="3.90.1720.10">
    <property type="entry name" value="endopeptidase domain like (from Nostoc punctiforme)"/>
    <property type="match status" value="1"/>
</dbReference>
<evidence type="ECO:0000313" key="7">
    <source>
        <dbReference type="EMBL" id="WRS38022.1"/>
    </source>
</evidence>
<evidence type="ECO:0000256" key="4">
    <source>
        <dbReference type="ARBA" id="ARBA00022807"/>
    </source>
</evidence>
<dbReference type="InterPro" id="IPR051202">
    <property type="entry name" value="Peptidase_C40"/>
</dbReference>
<accession>A0ABZ1CIA2</accession>
<dbReference type="InterPro" id="IPR000064">
    <property type="entry name" value="NLP_P60_dom"/>
</dbReference>
<organism evidence="7 8">
    <name type="scientific">Thiobacillus sedimenti</name>
    <dbReference type="NCBI Taxonomy" id="3110231"/>
    <lineage>
        <taxon>Bacteria</taxon>
        <taxon>Pseudomonadati</taxon>
        <taxon>Pseudomonadota</taxon>
        <taxon>Betaproteobacteria</taxon>
        <taxon>Nitrosomonadales</taxon>
        <taxon>Thiobacillaceae</taxon>
        <taxon>Thiobacillus</taxon>
    </lineage>
</organism>
<protein>
    <submittedName>
        <fullName evidence="7">C40 family peptidase</fullName>
    </submittedName>
</protein>
<sequence length="161" mass="17027">MKPALLCSMLAVLLGQPAQAAPSVDVSMYAVSLVGSPYRLGGSTPDSGLDCSGFVDHVYEQVAGIRLPRDSLAISEATQPLDPADLQPGDLVFFNTLHRAYSHVGIYLGEDRFVHATSSRTGSVMVSSLAAPYWRAHFDGARRVVLPQGAAPDTAAVEASR</sequence>
<dbReference type="InterPro" id="IPR038765">
    <property type="entry name" value="Papain-like_cys_pep_sf"/>
</dbReference>